<evidence type="ECO:0000313" key="5">
    <source>
        <dbReference type="Proteomes" id="UP000220914"/>
    </source>
</evidence>
<dbReference type="PANTHER" id="PTHR10963:SF55">
    <property type="entry name" value="GLYCOSIDE HYDROLASE FAMILY 16 PROTEIN"/>
    <property type="match status" value="1"/>
</dbReference>
<dbReference type="CDD" id="cd08023">
    <property type="entry name" value="GH16_laminarinase_like"/>
    <property type="match status" value="1"/>
</dbReference>
<evidence type="ECO:0000256" key="2">
    <source>
        <dbReference type="SAM" id="SignalP"/>
    </source>
</evidence>
<dbReference type="InterPro" id="IPR050546">
    <property type="entry name" value="Glycosyl_Hydrlase_16"/>
</dbReference>
<feature type="chain" id="PRO_5012766576" evidence="2">
    <location>
        <begin position="21"/>
        <end position="271"/>
    </location>
</feature>
<dbReference type="SUPFAM" id="SSF49899">
    <property type="entry name" value="Concanavalin A-like lectins/glucanases"/>
    <property type="match status" value="1"/>
</dbReference>
<dbReference type="InterPro" id="IPR000757">
    <property type="entry name" value="Beta-glucanase-like"/>
</dbReference>
<dbReference type="AlphaFoldDB" id="A0A2A7N208"/>
<dbReference type="Proteomes" id="UP000220914">
    <property type="component" value="Unassembled WGS sequence"/>
</dbReference>
<evidence type="ECO:0000256" key="1">
    <source>
        <dbReference type="ARBA" id="ARBA00006865"/>
    </source>
</evidence>
<name>A0A2A7N208_MYCAG</name>
<organism evidence="4 5">
    <name type="scientific">Mycolicibacterium agri</name>
    <name type="common">Mycobacterium agri</name>
    <dbReference type="NCBI Taxonomy" id="36811"/>
    <lineage>
        <taxon>Bacteria</taxon>
        <taxon>Bacillati</taxon>
        <taxon>Actinomycetota</taxon>
        <taxon>Actinomycetes</taxon>
        <taxon>Mycobacteriales</taxon>
        <taxon>Mycobacteriaceae</taxon>
        <taxon>Mycolicibacterium</taxon>
    </lineage>
</organism>
<dbReference type="OrthoDB" id="9809583at2"/>
<evidence type="ECO:0000259" key="3">
    <source>
        <dbReference type="PROSITE" id="PS51762"/>
    </source>
</evidence>
<evidence type="ECO:0000313" key="4">
    <source>
        <dbReference type="EMBL" id="PEG38085.1"/>
    </source>
</evidence>
<dbReference type="PROSITE" id="PS51762">
    <property type="entry name" value="GH16_2"/>
    <property type="match status" value="1"/>
</dbReference>
<dbReference type="GO" id="GO:0005975">
    <property type="term" value="P:carbohydrate metabolic process"/>
    <property type="evidence" value="ECO:0007669"/>
    <property type="project" value="InterPro"/>
</dbReference>
<feature type="domain" description="GH16" evidence="3">
    <location>
        <begin position="26"/>
        <end position="271"/>
    </location>
</feature>
<dbReference type="GO" id="GO:0004553">
    <property type="term" value="F:hydrolase activity, hydrolyzing O-glycosyl compounds"/>
    <property type="evidence" value="ECO:0007669"/>
    <property type="project" value="InterPro"/>
</dbReference>
<comment type="caution">
    <text evidence="4">The sequence shown here is derived from an EMBL/GenBank/DDBJ whole genome shotgun (WGS) entry which is preliminary data.</text>
</comment>
<dbReference type="PANTHER" id="PTHR10963">
    <property type="entry name" value="GLYCOSYL HYDROLASE-RELATED"/>
    <property type="match status" value="1"/>
</dbReference>
<keyword evidence="2" id="KW-0732">Signal</keyword>
<keyword evidence="5" id="KW-1185">Reference proteome</keyword>
<feature type="signal peptide" evidence="2">
    <location>
        <begin position="1"/>
        <end position="20"/>
    </location>
</feature>
<accession>A0A2A7N208</accession>
<comment type="similarity">
    <text evidence="1">Belongs to the glycosyl hydrolase 16 family.</text>
</comment>
<dbReference type="Gene3D" id="2.60.120.200">
    <property type="match status" value="1"/>
</dbReference>
<sequence length="271" mass="29877">MMLMTGLAAMAAAVPLPRAAADPLPPDQPIVPASNPAPGDIIFADDFDGPAGASPDRSKWTVVSWNEPVTPPILGLYRDDPRNVSLDGNGNLAIRATQEGNTYFSGRIESKMKIGINHTWEARIKLPMAPGLWPAYWLVNIEDTPDGRGPLPDGEIDIVEWYGNGKWAPGTAVHARSDGKTWREHRWPVDDAWHTYRCRWDEDGFKFWRDDFSGPPYFSVPAEPIEGAWPFNAPGYLLYTHFNVAVGGPGGGDPNFGPVSPPMLVDYVRVW</sequence>
<proteinExistence type="inferred from homology"/>
<protein>
    <submittedName>
        <fullName evidence="4">1,3-beta-glucanase</fullName>
    </submittedName>
</protein>
<reference evidence="4 5" key="1">
    <citation type="submission" date="2017-10" db="EMBL/GenBank/DDBJ databases">
        <title>The new phylogeny of genus Mycobacterium.</title>
        <authorList>
            <person name="Tortoli E."/>
            <person name="Trovato A."/>
            <person name="Cirillo D.M."/>
        </authorList>
    </citation>
    <scope>NUCLEOTIDE SEQUENCE [LARGE SCALE GENOMIC DNA]</scope>
    <source>
        <strain evidence="4 5">CCUG37673</strain>
    </source>
</reference>
<gene>
    <name evidence="4" type="ORF">CQY20_14145</name>
</gene>
<dbReference type="InterPro" id="IPR013320">
    <property type="entry name" value="ConA-like_dom_sf"/>
</dbReference>
<dbReference type="EMBL" id="PDCP01000022">
    <property type="protein sequence ID" value="PEG38085.1"/>
    <property type="molecule type" value="Genomic_DNA"/>
</dbReference>
<dbReference type="Pfam" id="PF00722">
    <property type="entry name" value="Glyco_hydro_16"/>
    <property type="match status" value="1"/>
</dbReference>